<gene>
    <name evidence="2" type="ORF">PoB_003041600</name>
</gene>
<keyword evidence="2" id="KW-0695">RNA-directed DNA polymerase</keyword>
<reference evidence="2 3" key="1">
    <citation type="journal article" date="2021" name="Elife">
        <title>Chloroplast acquisition without the gene transfer in kleptoplastic sea slugs, Plakobranchus ocellatus.</title>
        <authorList>
            <person name="Maeda T."/>
            <person name="Takahashi S."/>
            <person name="Yoshida T."/>
            <person name="Shimamura S."/>
            <person name="Takaki Y."/>
            <person name="Nagai Y."/>
            <person name="Toyoda A."/>
            <person name="Suzuki Y."/>
            <person name="Arimoto A."/>
            <person name="Ishii H."/>
            <person name="Satoh N."/>
            <person name="Nishiyama T."/>
            <person name="Hasebe M."/>
            <person name="Maruyama T."/>
            <person name="Minagawa J."/>
            <person name="Obokata J."/>
            <person name="Shigenobu S."/>
        </authorList>
    </citation>
    <scope>NUCLEOTIDE SEQUENCE [LARGE SCALE GENOMIC DNA]</scope>
</reference>
<dbReference type="Proteomes" id="UP000735302">
    <property type="component" value="Unassembled WGS sequence"/>
</dbReference>
<keyword evidence="3" id="KW-1185">Reference proteome</keyword>
<protein>
    <submittedName>
        <fullName evidence="2">Reverse transcriptase</fullName>
    </submittedName>
</protein>
<keyword evidence="2" id="KW-0548">Nucleotidyltransferase</keyword>
<accession>A0AAV3ZY85</accession>
<feature type="region of interest" description="Disordered" evidence="1">
    <location>
        <begin position="97"/>
        <end position="119"/>
    </location>
</feature>
<proteinExistence type="predicted"/>
<keyword evidence="2" id="KW-0808">Transferase</keyword>
<evidence type="ECO:0000313" key="3">
    <source>
        <dbReference type="Proteomes" id="UP000735302"/>
    </source>
</evidence>
<evidence type="ECO:0000313" key="2">
    <source>
        <dbReference type="EMBL" id="GFO03911.1"/>
    </source>
</evidence>
<sequence>MRNRSTRDAVDGWRRTCLRMDKDRQLLIALDWNQQSTRKESQRKGYVLKMAVDDEWMKAGKLWNEGPWVNHSQMVVKTEGKEKRDMIIDEIRNKEDSIRAQKAVQQPQQGQWTNRDTAT</sequence>
<evidence type="ECO:0000256" key="1">
    <source>
        <dbReference type="SAM" id="MobiDB-lite"/>
    </source>
</evidence>
<comment type="caution">
    <text evidence="2">The sequence shown here is derived from an EMBL/GenBank/DDBJ whole genome shotgun (WGS) entry which is preliminary data.</text>
</comment>
<dbReference type="AlphaFoldDB" id="A0AAV3ZY85"/>
<feature type="compositionally biased region" description="Low complexity" evidence="1">
    <location>
        <begin position="101"/>
        <end position="111"/>
    </location>
</feature>
<name>A0AAV3ZY85_9GAST</name>
<organism evidence="2 3">
    <name type="scientific">Plakobranchus ocellatus</name>
    <dbReference type="NCBI Taxonomy" id="259542"/>
    <lineage>
        <taxon>Eukaryota</taxon>
        <taxon>Metazoa</taxon>
        <taxon>Spiralia</taxon>
        <taxon>Lophotrochozoa</taxon>
        <taxon>Mollusca</taxon>
        <taxon>Gastropoda</taxon>
        <taxon>Heterobranchia</taxon>
        <taxon>Euthyneura</taxon>
        <taxon>Panpulmonata</taxon>
        <taxon>Sacoglossa</taxon>
        <taxon>Placobranchoidea</taxon>
        <taxon>Plakobranchidae</taxon>
        <taxon>Plakobranchus</taxon>
    </lineage>
</organism>
<dbReference type="EMBL" id="BLXT01003733">
    <property type="protein sequence ID" value="GFO03911.1"/>
    <property type="molecule type" value="Genomic_DNA"/>
</dbReference>
<dbReference type="GO" id="GO:0003964">
    <property type="term" value="F:RNA-directed DNA polymerase activity"/>
    <property type="evidence" value="ECO:0007669"/>
    <property type="project" value="UniProtKB-KW"/>
</dbReference>